<reference evidence="2 3" key="1">
    <citation type="submission" date="2024-02" db="EMBL/GenBank/DDBJ databases">
        <authorList>
            <person name="Vignale AGUSTIN F."/>
            <person name="Sosa J E."/>
            <person name="Modenutti C."/>
        </authorList>
    </citation>
    <scope>NUCLEOTIDE SEQUENCE [LARGE SCALE GENOMIC DNA]</scope>
</reference>
<name>A0ABC8RLT8_9AQUA</name>
<dbReference type="Proteomes" id="UP001642360">
    <property type="component" value="Unassembled WGS sequence"/>
</dbReference>
<evidence type="ECO:0000313" key="3">
    <source>
        <dbReference type="Proteomes" id="UP001642360"/>
    </source>
</evidence>
<keyword evidence="3" id="KW-1185">Reference proteome</keyword>
<gene>
    <name evidence="2" type="ORF">ILEXP_LOCUS13756</name>
</gene>
<sequence>MAVSEEESSSTDGSNKSRSASNGAYYLAKTVLRGSVVLQVVHGHFRSPSSNDIVFGKWFVIIDVHKFMVQFMHLELLRMQL</sequence>
<evidence type="ECO:0000313" key="2">
    <source>
        <dbReference type="EMBL" id="CAK9145940.1"/>
    </source>
</evidence>
<evidence type="ECO:0000256" key="1">
    <source>
        <dbReference type="SAM" id="MobiDB-lite"/>
    </source>
</evidence>
<feature type="compositionally biased region" description="Polar residues" evidence="1">
    <location>
        <begin position="10"/>
        <end position="20"/>
    </location>
</feature>
<comment type="caution">
    <text evidence="2">The sequence shown here is derived from an EMBL/GenBank/DDBJ whole genome shotgun (WGS) entry which is preliminary data.</text>
</comment>
<accession>A0ABC8RLT8</accession>
<protein>
    <submittedName>
        <fullName evidence="2">Uncharacterized protein</fullName>
    </submittedName>
</protein>
<dbReference type="EMBL" id="CAUOFW020001514">
    <property type="protein sequence ID" value="CAK9145940.1"/>
    <property type="molecule type" value="Genomic_DNA"/>
</dbReference>
<dbReference type="AlphaFoldDB" id="A0ABC8RLT8"/>
<proteinExistence type="predicted"/>
<feature type="region of interest" description="Disordered" evidence="1">
    <location>
        <begin position="1"/>
        <end position="20"/>
    </location>
</feature>
<organism evidence="2 3">
    <name type="scientific">Ilex paraguariensis</name>
    <name type="common">yerba mate</name>
    <dbReference type="NCBI Taxonomy" id="185542"/>
    <lineage>
        <taxon>Eukaryota</taxon>
        <taxon>Viridiplantae</taxon>
        <taxon>Streptophyta</taxon>
        <taxon>Embryophyta</taxon>
        <taxon>Tracheophyta</taxon>
        <taxon>Spermatophyta</taxon>
        <taxon>Magnoliopsida</taxon>
        <taxon>eudicotyledons</taxon>
        <taxon>Gunneridae</taxon>
        <taxon>Pentapetalae</taxon>
        <taxon>asterids</taxon>
        <taxon>campanulids</taxon>
        <taxon>Aquifoliales</taxon>
        <taxon>Aquifoliaceae</taxon>
        <taxon>Ilex</taxon>
    </lineage>
</organism>